<keyword evidence="3" id="KW-1185">Reference proteome</keyword>
<proteinExistence type="predicted"/>
<evidence type="ECO:0000256" key="1">
    <source>
        <dbReference type="SAM" id="MobiDB-lite"/>
    </source>
</evidence>
<protein>
    <submittedName>
        <fullName evidence="4">CX domain-containing protein</fullName>
    </submittedName>
</protein>
<dbReference type="Proteomes" id="UP000887572">
    <property type="component" value="Unplaced"/>
</dbReference>
<evidence type="ECO:0000313" key="4">
    <source>
        <dbReference type="WBParaSite" id="Gr19_v10_g1333.t1"/>
    </source>
</evidence>
<keyword evidence="2" id="KW-0732">Signal</keyword>
<name>A0A914H2R1_GLORO</name>
<evidence type="ECO:0000256" key="2">
    <source>
        <dbReference type="SAM" id="SignalP"/>
    </source>
</evidence>
<feature type="region of interest" description="Disordered" evidence="1">
    <location>
        <begin position="458"/>
        <end position="505"/>
    </location>
</feature>
<feature type="chain" id="PRO_5037640443" evidence="2">
    <location>
        <begin position="22"/>
        <end position="568"/>
    </location>
</feature>
<dbReference type="PANTHER" id="PTHR37001">
    <property type="entry name" value="PHOSPHORYN, PUTATIVE-RELATED-RELATED"/>
    <property type="match status" value="1"/>
</dbReference>
<accession>A0A914H2R1</accession>
<dbReference type="AlphaFoldDB" id="A0A914H2R1"/>
<reference evidence="4" key="1">
    <citation type="submission" date="2022-11" db="UniProtKB">
        <authorList>
            <consortium name="WormBaseParasite"/>
        </authorList>
    </citation>
    <scope>IDENTIFICATION</scope>
</reference>
<feature type="signal peptide" evidence="2">
    <location>
        <begin position="1"/>
        <end position="21"/>
    </location>
</feature>
<dbReference type="InterPro" id="IPR053337">
    <property type="entry name" value="AT-2_adhesin"/>
</dbReference>
<feature type="region of interest" description="Disordered" evidence="1">
    <location>
        <begin position="58"/>
        <end position="83"/>
    </location>
</feature>
<evidence type="ECO:0000313" key="3">
    <source>
        <dbReference type="Proteomes" id="UP000887572"/>
    </source>
</evidence>
<feature type="compositionally biased region" description="Basic residues" evidence="1">
    <location>
        <begin position="63"/>
        <end position="75"/>
    </location>
</feature>
<feature type="region of interest" description="Disordered" evidence="1">
    <location>
        <begin position="545"/>
        <end position="568"/>
    </location>
</feature>
<sequence>MRRCCSVIFSLFVIINFIVESLEINQKYRHYSNEVELKHPKVPFSTVAENAYKLALAQSRGQQHQKGRHKGRIRQRQQYSPTTTTTKALINARSSLINAPSSLINAPSSLINAPSSLINAPSSLINARSSLINARSSLINAPSSLINAPSSLINAPSSLINAPSSLINARSSLINARSSLINAPSSLINAPSSLINAPSSLINAPSSLINAPSSLINARSSLINAPSSLINAPSSLINAPSSLISAPSLPPSIASVVFDRGGGGQWQFPDHDHHHNPLEGNKKNGDGERVEEHSVVHLISRPTQLYYYGSGGGEGMENAMRNGHGGGGVGAEQQLASASVQVGFSQVCRVKVPTADVFYISYEDDERSGGGMGQRSFVDVFFHCSQYWAWCCGVDCCQLDPALVFTGACVLVVLCTLFVHCCLHSQLGQRVCVRRLFRMHRLRHKRVIARTNAQRRKSTVDGIENARGDVGISRKPSKTVSSGDAEQYRHQQQKQQRRSGGNLRRMLRNSIRETIGRGHRRLVRTGHQFRGDLLKNTRSVPEIVVTEPSSSCFEGEDEEEGRGSSMRR</sequence>
<organism evidence="3 4">
    <name type="scientific">Globodera rostochiensis</name>
    <name type="common">Golden nematode worm</name>
    <name type="synonym">Heterodera rostochiensis</name>
    <dbReference type="NCBI Taxonomy" id="31243"/>
    <lineage>
        <taxon>Eukaryota</taxon>
        <taxon>Metazoa</taxon>
        <taxon>Ecdysozoa</taxon>
        <taxon>Nematoda</taxon>
        <taxon>Chromadorea</taxon>
        <taxon>Rhabditida</taxon>
        <taxon>Tylenchina</taxon>
        <taxon>Tylenchomorpha</taxon>
        <taxon>Tylenchoidea</taxon>
        <taxon>Heteroderidae</taxon>
        <taxon>Heteroderinae</taxon>
        <taxon>Globodera</taxon>
    </lineage>
</organism>
<dbReference type="PANTHER" id="PTHR37001:SF5">
    <property type="entry name" value="RIIA DOMAIN-CONTAINING PROTEIN"/>
    <property type="match status" value="1"/>
</dbReference>
<dbReference type="WBParaSite" id="Gr19_v10_g1333.t1">
    <property type="protein sequence ID" value="Gr19_v10_g1333.t1"/>
    <property type="gene ID" value="Gr19_v10_g1333"/>
</dbReference>